<name>K3W7F9_GLOUD</name>
<dbReference type="OMA" id="MAHYRAR"/>
<dbReference type="eggNOG" id="ENOG502SNQV">
    <property type="taxonomic scope" value="Eukaryota"/>
</dbReference>
<reference evidence="2" key="1">
    <citation type="journal article" date="2010" name="Genome Biol.">
        <title>Genome sequence of the necrotrophic plant pathogen Pythium ultimum reveals original pathogenicity mechanisms and effector repertoire.</title>
        <authorList>
            <person name="Levesque C.A."/>
            <person name="Brouwer H."/>
            <person name="Cano L."/>
            <person name="Hamilton J.P."/>
            <person name="Holt C."/>
            <person name="Huitema E."/>
            <person name="Raffaele S."/>
            <person name="Robideau G.P."/>
            <person name="Thines M."/>
            <person name="Win J."/>
            <person name="Zerillo M.M."/>
            <person name="Beakes G.W."/>
            <person name="Boore J.L."/>
            <person name="Busam D."/>
            <person name="Dumas B."/>
            <person name="Ferriera S."/>
            <person name="Fuerstenberg S.I."/>
            <person name="Gachon C.M."/>
            <person name="Gaulin E."/>
            <person name="Govers F."/>
            <person name="Grenville-Briggs L."/>
            <person name="Horner N."/>
            <person name="Hostetler J."/>
            <person name="Jiang R.H."/>
            <person name="Johnson J."/>
            <person name="Krajaejun T."/>
            <person name="Lin H."/>
            <person name="Meijer H.J."/>
            <person name="Moore B."/>
            <person name="Morris P."/>
            <person name="Phuntmart V."/>
            <person name="Puiu D."/>
            <person name="Shetty J."/>
            <person name="Stajich J.E."/>
            <person name="Tripathy S."/>
            <person name="Wawra S."/>
            <person name="van West P."/>
            <person name="Whitty B.R."/>
            <person name="Coutinho P.M."/>
            <person name="Henrissat B."/>
            <person name="Martin F."/>
            <person name="Thomas P.D."/>
            <person name="Tyler B.M."/>
            <person name="De Vries R.P."/>
            <person name="Kamoun S."/>
            <person name="Yandell M."/>
            <person name="Tisserat N."/>
            <person name="Buell C.R."/>
        </authorList>
    </citation>
    <scope>NUCLEOTIDE SEQUENCE</scope>
    <source>
        <strain evidence="2">DAOM:BR144</strain>
    </source>
</reference>
<dbReference type="EnsemblProtists" id="PYU1_T000900">
    <property type="protein sequence ID" value="PYU1_T000900"/>
    <property type="gene ID" value="PYU1_G000900"/>
</dbReference>
<dbReference type="AlphaFoldDB" id="K3W7F9"/>
<organism evidence="1 2">
    <name type="scientific">Globisporangium ultimum (strain ATCC 200006 / CBS 805.95 / DAOM BR144)</name>
    <name type="common">Pythium ultimum</name>
    <dbReference type="NCBI Taxonomy" id="431595"/>
    <lineage>
        <taxon>Eukaryota</taxon>
        <taxon>Sar</taxon>
        <taxon>Stramenopiles</taxon>
        <taxon>Oomycota</taxon>
        <taxon>Peronosporomycetes</taxon>
        <taxon>Pythiales</taxon>
        <taxon>Pythiaceae</taxon>
        <taxon>Globisporangium</taxon>
    </lineage>
</organism>
<sequence length="235" mass="26594">HLRNTIINDDLPAISTPRDEHFDGFGAGTSENRANAEVSHKHSSLLDVYTIPQPRTQEFVESTGRLPGFADLDIHELEEYVRMAHYRARVLIHKHVSVEHLDAEHVKPPWLLALEKTIAMVRDLGVQSTSPKIMATPIASTGGNATHLTHIHSRVLFQLAAILKTYKQDYGDTSFTRQLVSLHSKLGMWKYDQTSALLAALDATKETGICEEKQRNLEFYHVHEGRHNLKERYGT</sequence>
<accession>K3W7F9</accession>
<dbReference type="HOGENOM" id="CLU_1182830_0_0_1"/>
<dbReference type="Proteomes" id="UP000019132">
    <property type="component" value="Unassembled WGS sequence"/>
</dbReference>
<reference evidence="2" key="2">
    <citation type="submission" date="2010-04" db="EMBL/GenBank/DDBJ databases">
        <authorList>
            <person name="Buell R."/>
            <person name="Hamilton J."/>
            <person name="Hostetler J."/>
        </authorList>
    </citation>
    <scope>NUCLEOTIDE SEQUENCE [LARGE SCALE GENOMIC DNA]</scope>
    <source>
        <strain evidence="2">DAOM:BR144</strain>
    </source>
</reference>
<dbReference type="InParanoid" id="K3W7F9"/>
<evidence type="ECO:0000313" key="1">
    <source>
        <dbReference type="EnsemblProtists" id="PYU1_T000900"/>
    </source>
</evidence>
<evidence type="ECO:0000313" key="2">
    <source>
        <dbReference type="Proteomes" id="UP000019132"/>
    </source>
</evidence>
<proteinExistence type="predicted"/>
<protein>
    <submittedName>
        <fullName evidence="1">Uncharacterized protein</fullName>
    </submittedName>
</protein>
<keyword evidence="2" id="KW-1185">Reference proteome</keyword>
<reference evidence="1" key="3">
    <citation type="submission" date="2015-02" db="UniProtKB">
        <authorList>
            <consortium name="EnsemblProtists"/>
        </authorList>
    </citation>
    <scope>IDENTIFICATION</scope>
    <source>
        <strain evidence="1">DAOM BR144</strain>
    </source>
</reference>
<dbReference type="VEuPathDB" id="FungiDB:PYU1_G000900"/>
<dbReference type="EMBL" id="GL376620">
    <property type="status" value="NOT_ANNOTATED_CDS"/>
    <property type="molecule type" value="Genomic_DNA"/>
</dbReference>